<protein>
    <submittedName>
        <fullName evidence="2">Uncharacterized protein</fullName>
    </submittedName>
</protein>
<gene>
    <name evidence="2" type="ORF">L284_09580</name>
</gene>
<keyword evidence="1" id="KW-0732">Signal</keyword>
<dbReference type="InterPro" id="IPR027396">
    <property type="entry name" value="DsrEFH-like"/>
</dbReference>
<feature type="chain" id="PRO_5004576764" evidence="1">
    <location>
        <begin position="29"/>
        <end position="187"/>
    </location>
</feature>
<dbReference type="PANTHER" id="PTHR37691">
    <property type="entry name" value="BLR3518 PROTEIN"/>
    <property type="match status" value="1"/>
</dbReference>
<keyword evidence="3" id="KW-1185">Reference proteome</keyword>
<proteinExistence type="predicted"/>
<feature type="signal peptide" evidence="1">
    <location>
        <begin position="1"/>
        <end position="28"/>
    </location>
</feature>
<dbReference type="Pfam" id="PF02635">
    <property type="entry name" value="DsrE"/>
    <property type="match status" value="1"/>
</dbReference>
<comment type="caution">
    <text evidence="2">The sequence shown here is derived from an EMBL/GenBank/DDBJ whole genome shotgun (WGS) entry which is preliminary data.</text>
</comment>
<sequence length="187" mass="20107">MRNWPMPYKLMLVLVASATIMVGHSALANDARHPVVQDFGAIVPMPDAKERPDRTLRYRVLFSVTKAPASPDQVNPTLEKVARFINLLGADGVRPEPGDVTVVIHGPATQLVMSDAAYANSTKTGKNPNLPLIAALRFAGVSVRVCSQALVGNKIDPASVEKTVEIDVSALTTMATLQLRGWALIQD</sequence>
<dbReference type="Proteomes" id="UP000015527">
    <property type="component" value="Unassembled WGS sequence"/>
</dbReference>
<reference evidence="2 3" key="1">
    <citation type="journal article" date="2013" name="Genome Announc.">
        <title>Genome Sequence of Novosphingobium lindaniclasticum LE124T, Isolated from a Hexachlorocyclohexane Dumpsite.</title>
        <authorList>
            <person name="Saxena A."/>
            <person name="Nayyar N."/>
            <person name="Sangwan N."/>
            <person name="Kumari R."/>
            <person name="Khurana J.P."/>
            <person name="Lal R."/>
        </authorList>
    </citation>
    <scope>NUCLEOTIDE SEQUENCE [LARGE SCALE GENOMIC DNA]</scope>
    <source>
        <strain evidence="2 3">LE124</strain>
    </source>
</reference>
<evidence type="ECO:0000313" key="3">
    <source>
        <dbReference type="Proteomes" id="UP000015527"/>
    </source>
</evidence>
<dbReference type="AlphaFoldDB" id="T0HTE6"/>
<dbReference type="EMBL" id="ATHL01000069">
    <property type="protein sequence ID" value="EQB16357.1"/>
    <property type="molecule type" value="Genomic_DNA"/>
</dbReference>
<dbReference type="PANTHER" id="PTHR37691:SF1">
    <property type="entry name" value="BLR3518 PROTEIN"/>
    <property type="match status" value="1"/>
</dbReference>
<dbReference type="InterPro" id="IPR003787">
    <property type="entry name" value="Sulphur_relay_DsrE/F-like"/>
</dbReference>
<organism evidence="2 3">
    <name type="scientific">Novosphingobium lindaniclasticum LE124</name>
    <dbReference type="NCBI Taxonomy" id="1096930"/>
    <lineage>
        <taxon>Bacteria</taxon>
        <taxon>Pseudomonadati</taxon>
        <taxon>Pseudomonadota</taxon>
        <taxon>Alphaproteobacteria</taxon>
        <taxon>Sphingomonadales</taxon>
        <taxon>Sphingomonadaceae</taxon>
        <taxon>Novosphingobium</taxon>
    </lineage>
</organism>
<dbReference type="SUPFAM" id="SSF75169">
    <property type="entry name" value="DsrEFH-like"/>
    <property type="match status" value="1"/>
</dbReference>
<accession>T0HTE6</accession>
<dbReference type="Gene3D" id="3.40.1260.10">
    <property type="entry name" value="DsrEFH-like"/>
    <property type="match status" value="1"/>
</dbReference>
<name>T0HTE6_9SPHN</name>
<dbReference type="eggNOG" id="COG1416">
    <property type="taxonomic scope" value="Bacteria"/>
</dbReference>
<evidence type="ECO:0000256" key="1">
    <source>
        <dbReference type="SAM" id="SignalP"/>
    </source>
</evidence>
<evidence type="ECO:0000313" key="2">
    <source>
        <dbReference type="EMBL" id="EQB16357.1"/>
    </source>
</evidence>